<keyword evidence="1" id="KW-0812">Transmembrane</keyword>
<reference evidence="3" key="1">
    <citation type="submission" date="2014-12" db="EMBL/GenBank/DDBJ databases">
        <title>Complete genome sequence of a multi-drug resistant Klebsiella pneumoniae.</title>
        <authorList>
            <person name="Hua X."/>
            <person name="Chen Q."/>
            <person name="Li X."/>
            <person name="Feng Y."/>
            <person name="Ruan Z."/>
            <person name="Yu Y."/>
        </authorList>
    </citation>
    <scope>NUCLEOTIDE SEQUENCE [LARGE SCALE GENOMIC DNA]</scope>
    <source>
        <strain evidence="3">5.12</strain>
    </source>
</reference>
<dbReference type="RefSeq" id="WP_075610438.1">
    <property type="nucleotide sequence ID" value="NZ_CP052766.1"/>
</dbReference>
<keyword evidence="3" id="KW-1185">Reference proteome</keyword>
<dbReference type="Proteomes" id="UP000219285">
    <property type="component" value="Chromosome"/>
</dbReference>
<accession>A0A6M4MET3</accession>
<feature type="transmembrane region" description="Helical" evidence="1">
    <location>
        <begin position="44"/>
        <end position="65"/>
    </location>
</feature>
<keyword evidence="1" id="KW-0472">Membrane</keyword>
<gene>
    <name evidence="2" type="ORF">CA267_012955</name>
</gene>
<sequence length="109" mass="11718">MKNFLIAVIIAVLIASSVGAVAEDWWGLHWVIADEVLNPWEAFVAFSIVAVVFVFVGFIVAMSIAGEVVIGVVAGGFALFITGIIALWPLLLLVALVYLIRRKSPSYAT</sequence>
<dbReference type="AlphaFoldDB" id="A0A6M4MET3"/>
<evidence type="ECO:0000313" key="3">
    <source>
        <dbReference type="Proteomes" id="UP000219285"/>
    </source>
</evidence>
<organism evidence="2 3">
    <name type="scientific">Alteromonas pelagimontana</name>
    <dbReference type="NCBI Taxonomy" id="1858656"/>
    <lineage>
        <taxon>Bacteria</taxon>
        <taxon>Pseudomonadati</taxon>
        <taxon>Pseudomonadota</taxon>
        <taxon>Gammaproteobacteria</taxon>
        <taxon>Alteromonadales</taxon>
        <taxon>Alteromonadaceae</taxon>
        <taxon>Alteromonas/Salinimonas group</taxon>
        <taxon>Alteromonas</taxon>
    </lineage>
</organism>
<proteinExistence type="predicted"/>
<protein>
    <submittedName>
        <fullName evidence="2">Uncharacterized protein</fullName>
    </submittedName>
</protein>
<dbReference type="KEGG" id="apel:CA267_012955"/>
<feature type="transmembrane region" description="Helical" evidence="1">
    <location>
        <begin position="77"/>
        <end position="100"/>
    </location>
</feature>
<reference evidence="2 3" key="2">
    <citation type="submission" date="2020-04" db="EMBL/GenBank/DDBJ databases">
        <title>Complete genome sequence of Alteromonas pelagimontana 5.12T.</title>
        <authorList>
            <person name="Sinha R.K."/>
            <person name="Krishnan K.P."/>
            <person name="Kurian J.P."/>
        </authorList>
    </citation>
    <scope>NUCLEOTIDE SEQUENCE [LARGE SCALE GENOMIC DNA]</scope>
    <source>
        <strain evidence="2 3">5.12</strain>
    </source>
</reference>
<keyword evidence="1" id="KW-1133">Transmembrane helix</keyword>
<name>A0A6M4MET3_9ALTE</name>
<evidence type="ECO:0000256" key="1">
    <source>
        <dbReference type="SAM" id="Phobius"/>
    </source>
</evidence>
<evidence type="ECO:0000313" key="2">
    <source>
        <dbReference type="EMBL" id="QJR81612.1"/>
    </source>
</evidence>
<dbReference type="EMBL" id="CP052766">
    <property type="protein sequence ID" value="QJR81612.1"/>
    <property type="molecule type" value="Genomic_DNA"/>
</dbReference>